<comment type="caution">
    <text evidence="4">The sequence shown here is derived from an EMBL/GenBank/DDBJ whole genome shotgun (WGS) entry which is preliminary data.</text>
</comment>
<dbReference type="AlphaFoldDB" id="A0A9Q0YLZ0"/>
<dbReference type="InterPro" id="IPR036157">
    <property type="entry name" value="dUTPase-like_sf"/>
</dbReference>
<evidence type="ECO:0000313" key="5">
    <source>
        <dbReference type="Proteomes" id="UP001152320"/>
    </source>
</evidence>
<keyword evidence="5" id="KW-1185">Reference proteome</keyword>
<dbReference type="Gene3D" id="3.30.160.60">
    <property type="entry name" value="Classic Zinc Finger"/>
    <property type="match status" value="1"/>
</dbReference>
<keyword evidence="1" id="KW-0479">Metal-binding</keyword>
<dbReference type="SUPFAM" id="SSF51283">
    <property type="entry name" value="dUTPase-like"/>
    <property type="match status" value="1"/>
</dbReference>
<dbReference type="SUPFAM" id="SSF57667">
    <property type="entry name" value="beta-beta-alpha zinc fingers"/>
    <property type="match status" value="1"/>
</dbReference>
<dbReference type="InterPro" id="IPR013087">
    <property type="entry name" value="Znf_C2H2_type"/>
</dbReference>
<feature type="region of interest" description="Disordered" evidence="2">
    <location>
        <begin position="259"/>
        <end position="308"/>
    </location>
</feature>
<gene>
    <name evidence="4" type="ORF">HOLleu_34938</name>
</gene>
<proteinExistence type="predicted"/>
<dbReference type="Proteomes" id="UP001152320">
    <property type="component" value="Chromosome 18"/>
</dbReference>
<dbReference type="GO" id="GO:0008270">
    <property type="term" value="F:zinc ion binding"/>
    <property type="evidence" value="ECO:0007669"/>
    <property type="project" value="UniProtKB-KW"/>
</dbReference>
<dbReference type="EMBL" id="JAIZAY010000018">
    <property type="protein sequence ID" value="KAJ8024893.1"/>
    <property type="molecule type" value="Genomic_DNA"/>
</dbReference>
<evidence type="ECO:0000259" key="3">
    <source>
        <dbReference type="PROSITE" id="PS50157"/>
    </source>
</evidence>
<evidence type="ECO:0000256" key="1">
    <source>
        <dbReference type="PROSITE-ProRule" id="PRU00042"/>
    </source>
</evidence>
<reference evidence="4" key="1">
    <citation type="submission" date="2021-10" db="EMBL/GenBank/DDBJ databases">
        <title>Tropical sea cucumber genome reveals ecological adaptation and Cuvierian tubules defense mechanism.</title>
        <authorList>
            <person name="Chen T."/>
        </authorList>
    </citation>
    <scope>NUCLEOTIDE SEQUENCE</scope>
    <source>
        <strain evidence="4">Nanhai2018</strain>
        <tissue evidence="4">Muscle</tissue>
    </source>
</reference>
<dbReference type="PROSITE" id="PS50157">
    <property type="entry name" value="ZINC_FINGER_C2H2_2"/>
    <property type="match status" value="1"/>
</dbReference>
<dbReference type="SMART" id="SM00355">
    <property type="entry name" value="ZnF_C2H2"/>
    <property type="match status" value="2"/>
</dbReference>
<dbReference type="Gene3D" id="2.70.40.10">
    <property type="match status" value="1"/>
</dbReference>
<keyword evidence="1" id="KW-0863">Zinc-finger</keyword>
<keyword evidence="1" id="KW-0862">Zinc</keyword>
<dbReference type="PROSITE" id="PS00028">
    <property type="entry name" value="ZINC_FINGER_C2H2_1"/>
    <property type="match status" value="1"/>
</dbReference>
<evidence type="ECO:0000313" key="4">
    <source>
        <dbReference type="EMBL" id="KAJ8024893.1"/>
    </source>
</evidence>
<protein>
    <recommendedName>
        <fullName evidence="3">C2H2-type domain-containing protein</fullName>
    </recommendedName>
</protein>
<organism evidence="4 5">
    <name type="scientific">Holothuria leucospilota</name>
    <name type="common">Black long sea cucumber</name>
    <name type="synonym">Mertensiothuria leucospilota</name>
    <dbReference type="NCBI Taxonomy" id="206669"/>
    <lineage>
        <taxon>Eukaryota</taxon>
        <taxon>Metazoa</taxon>
        <taxon>Echinodermata</taxon>
        <taxon>Eleutherozoa</taxon>
        <taxon>Echinozoa</taxon>
        <taxon>Holothuroidea</taxon>
        <taxon>Aspidochirotacea</taxon>
        <taxon>Aspidochirotida</taxon>
        <taxon>Holothuriidae</taxon>
        <taxon>Holothuria</taxon>
    </lineage>
</organism>
<evidence type="ECO:0000256" key="2">
    <source>
        <dbReference type="SAM" id="MobiDB-lite"/>
    </source>
</evidence>
<dbReference type="OrthoDB" id="6156608at2759"/>
<accession>A0A9Q0YLZ0</accession>
<name>A0A9Q0YLZ0_HOLLE</name>
<feature type="domain" description="C2H2-type" evidence="3">
    <location>
        <begin position="190"/>
        <end position="219"/>
    </location>
</feature>
<sequence>MVADIGIDAILGLDFLKQYCQNLDLKNGKLSWDEGLENPTGGADGGAGTEIFCCRVTVDDTVVIAPGGEALIAGKISGELEPKRCDTALLEPAESFAERHGLMIAKLLVDPRQDTVPLRVFNPSPEPVKVYRGTVAAVLTEAEEVQSFEGADKDEDSYSVEYRCRQCKQRLCDLPSLKRHLASEHRIGRFKCGTCPYSTDRRSNLSRHRDRCHRPYERPGPSREVVVETIKETTLGEDGDPLPQPCKRTPRLPAYAPHLENLLCPTPPLDEPSGVEGQSPSSPPPTDATDNPTPVEIPLETSSDLPDPRLFVTTCSPHTQTSTADQELATIRSASRELPADATSCVWKVVRIPEGKTHVFITETAIHPDGTIFRATREQITH</sequence>
<dbReference type="InterPro" id="IPR036236">
    <property type="entry name" value="Znf_C2H2_sf"/>
</dbReference>